<name>A0A135S7N6_9PEZI</name>
<evidence type="ECO:0000313" key="1">
    <source>
        <dbReference type="EMBL" id="KXH31851.1"/>
    </source>
</evidence>
<proteinExistence type="predicted"/>
<sequence length="105" mass="11213">MLTQLIKPIMINFPCQLPATPGIQAETWATLAASGTAAETHHLGHESSEAIQVPLAARSNAPSRSDLLHISISWIMDLFTLIPCPEKTPPAISGEGHKVSLSFDS</sequence>
<gene>
    <name evidence="1" type="ORF">CSIM01_02403</name>
</gene>
<dbReference type="Proteomes" id="UP000070328">
    <property type="component" value="Unassembled WGS sequence"/>
</dbReference>
<protein>
    <submittedName>
        <fullName evidence="1">Uncharacterized protein</fullName>
    </submittedName>
</protein>
<dbReference type="EMBL" id="JFBX01000654">
    <property type="protein sequence ID" value="KXH31851.1"/>
    <property type="molecule type" value="Genomic_DNA"/>
</dbReference>
<reference evidence="1 2" key="1">
    <citation type="submission" date="2014-02" db="EMBL/GenBank/DDBJ databases">
        <title>The genome sequence of Colletotrichum simmondsii CBS122122.</title>
        <authorList>
            <person name="Baroncelli R."/>
            <person name="Thon M.R."/>
        </authorList>
    </citation>
    <scope>NUCLEOTIDE SEQUENCE [LARGE SCALE GENOMIC DNA]</scope>
    <source>
        <strain evidence="1 2">CBS122122</strain>
    </source>
</reference>
<dbReference type="AlphaFoldDB" id="A0A135S7N6"/>
<comment type="caution">
    <text evidence="1">The sequence shown here is derived from an EMBL/GenBank/DDBJ whole genome shotgun (WGS) entry which is preliminary data.</text>
</comment>
<evidence type="ECO:0000313" key="2">
    <source>
        <dbReference type="Proteomes" id="UP000070328"/>
    </source>
</evidence>
<organism evidence="1 2">
    <name type="scientific">Colletotrichum simmondsii</name>
    <dbReference type="NCBI Taxonomy" id="703756"/>
    <lineage>
        <taxon>Eukaryota</taxon>
        <taxon>Fungi</taxon>
        <taxon>Dikarya</taxon>
        <taxon>Ascomycota</taxon>
        <taxon>Pezizomycotina</taxon>
        <taxon>Sordariomycetes</taxon>
        <taxon>Hypocreomycetidae</taxon>
        <taxon>Glomerellales</taxon>
        <taxon>Glomerellaceae</taxon>
        <taxon>Colletotrichum</taxon>
        <taxon>Colletotrichum acutatum species complex</taxon>
    </lineage>
</organism>
<accession>A0A135S7N6</accession>
<keyword evidence="2" id="KW-1185">Reference proteome</keyword>